<feature type="non-terminal residue" evidence="1">
    <location>
        <position position="1"/>
    </location>
</feature>
<feature type="non-terminal residue" evidence="1">
    <location>
        <position position="39"/>
    </location>
</feature>
<evidence type="ECO:0000313" key="2">
    <source>
        <dbReference type="Proteomes" id="UP000054783"/>
    </source>
</evidence>
<comment type="caution">
    <text evidence="1">The sequence shown here is derived from an EMBL/GenBank/DDBJ whole genome shotgun (WGS) entry which is preliminary data.</text>
</comment>
<name>A0A0V0ULL5_9BILA</name>
<sequence>LLTVISCISTVPQSTPDRQTLRNSKSWLLTVCSEEIKRI</sequence>
<dbReference type="Proteomes" id="UP000054783">
    <property type="component" value="Unassembled WGS sequence"/>
</dbReference>
<protein>
    <submittedName>
        <fullName evidence="1">Uncharacterized protein</fullName>
    </submittedName>
</protein>
<evidence type="ECO:0000313" key="1">
    <source>
        <dbReference type="EMBL" id="KRX51703.1"/>
    </source>
</evidence>
<keyword evidence="2" id="KW-1185">Reference proteome</keyword>
<accession>A0A0V0ULL5</accession>
<proteinExistence type="predicted"/>
<organism evidence="1 2">
    <name type="scientific">Trichinella patagoniensis</name>
    <dbReference type="NCBI Taxonomy" id="990121"/>
    <lineage>
        <taxon>Eukaryota</taxon>
        <taxon>Metazoa</taxon>
        <taxon>Ecdysozoa</taxon>
        <taxon>Nematoda</taxon>
        <taxon>Enoplea</taxon>
        <taxon>Dorylaimia</taxon>
        <taxon>Trichinellida</taxon>
        <taxon>Trichinellidae</taxon>
        <taxon>Trichinella</taxon>
    </lineage>
</organism>
<gene>
    <name evidence="1" type="ORF">T12_10035</name>
</gene>
<reference evidence="1 2" key="1">
    <citation type="submission" date="2015-01" db="EMBL/GenBank/DDBJ databases">
        <title>Evolution of Trichinella species and genotypes.</title>
        <authorList>
            <person name="Korhonen P.K."/>
            <person name="Edoardo P."/>
            <person name="Giuseppe L.R."/>
            <person name="Gasser R.B."/>
        </authorList>
    </citation>
    <scope>NUCLEOTIDE SEQUENCE [LARGE SCALE GENOMIC DNA]</scope>
    <source>
        <strain evidence="1">ISS2496</strain>
    </source>
</reference>
<dbReference type="EMBL" id="JYDQ01006505">
    <property type="protein sequence ID" value="KRX51703.1"/>
    <property type="molecule type" value="Genomic_DNA"/>
</dbReference>
<dbReference type="AlphaFoldDB" id="A0A0V0ULL5"/>